<name>A0A381Y9Q3_9ZZZZ</name>
<gene>
    <name evidence="5" type="ORF">METZ01_LOCUS126579</name>
</gene>
<dbReference type="PANTHER" id="PTHR11655">
    <property type="entry name" value="60S/50S RIBOSOMAL PROTEIN L6/L9"/>
    <property type="match status" value="1"/>
</dbReference>
<dbReference type="PIRSF" id="PIRSF002162">
    <property type="entry name" value="Ribosomal_L6"/>
    <property type="match status" value="1"/>
</dbReference>
<dbReference type="GO" id="GO:0002181">
    <property type="term" value="P:cytoplasmic translation"/>
    <property type="evidence" value="ECO:0007669"/>
    <property type="project" value="TreeGrafter"/>
</dbReference>
<evidence type="ECO:0000256" key="3">
    <source>
        <dbReference type="ARBA" id="ARBA00023274"/>
    </source>
</evidence>
<evidence type="ECO:0000256" key="1">
    <source>
        <dbReference type="ARBA" id="ARBA00009356"/>
    </source>
</evidence>
<comment type="similarity">
    <text evidence="1">Belongs to the universal ribosomal protein uL6 family.</text>
</comment>
<dbReference type="SUPFAM" id="SSF56053">
    <property type="entry name" value="Ribosomal protein L6"/>
    <property type="match status" value="2"/>
</dbReference>
<feature type="domain" description="Large ribosomal subunit protein uL6 alpha-beta" evidence="4">
    <location>
        <begin position="11"/>
        <end position="83"/>
    </location>
</feature>
<dbReference type="Pfam" id="PF00347">
    <property type="entry name" value="Ribosomal_L6"/>
    <property type="match status" value="2"/>
</dbReference>
<dbReference type="EMBL" id="UINC01017705">
    <property type="protein sequence ID" value="SVA73725.1"/>
    <property type="molecule type" value="Genomic_DNA"/>
</dbReference>
<dbReference type="GO" id="GO:0019843">
    <property type="term" value="F:rRNA binding"/>
    <property type="evidence" value="ECO:0007669"/>
    <property type="project" value="InterPro"/>
</dbReference>
<dbReference type="InterPro" id="IPR000702">
    <property type="entry name" value="Ribosomal_uL6-like"/>
</dbReference>
<evidence type="ECO:0000313" key="5">
    <source>
        <dbReference type="EMBL" id="SVA73725.1"/>
    </source>
</evidence>
<dbReference type="GO" id="GO:0022625">
    <property type="term" value="C:cytosolic large ribosomal subunit"/>
    <property type="evidence" value="ECO:0007669"/>
    <property type="project" value="TreeGrafter"/>
</dbReference>
<evidence type="ECO:0000259" key="4">
    <source>
        <dbReference type="Pfam" id="PF00347"/>
    </source>
</evidence>
<dbReference type="GO" id="GO:0003735">
    <property type="term" value="F:structural constituent of ribosome"/>
    <property type="evidence" value="ECO:0007669"/>
    <property type="project" value="InterPro"/>
</dbReference>
<dbReference type="InterPro" id="IPR002358">
    <property type="entry name" value="Ribosomal_uL6_CS"/>
</dbReference>
<keyword evidence="2" id="KW-0689">Ribosomal protein</keyword>
<accession>A0A381Y9Q3</accession>
<dbReference type="NCBIfam" id="TIGR03654">
    <property type="entry name" value="L6_bact"/>
    <property type="match status" value="1"/>
</dbReference>
<dbReference type="PRINTS" id="PR00059">
    <property type="entry name" value="RIBOSOMALL6"/>
</dbReference>
<protein>
    <recommendedName>
        <fullName evidence="4">Large ribosomal subunit protein uL6 alpha-beta domain-containing protein</fullName>
    </recommendedName>
</protein>
<dbReference type="FunFam" id="3.90.930.12:FF:000001">
    <property type="entry name" value="50S ribosomal protein L6"/>
    <property type="match status" value="1"/>
</dbReference>
<organism evidence="5">
    <name type="scientific">marine metagenome</name>
    <dbReference type="NCBI Taxonomy" id="408172"/>
    <lineage>
        <taxon>unclassified sequences</taxon>
        <taxon>metagenomes</taxon>
        <taxon>ecological metagenomes</taxon>
    </lineage>
</organism>
<evidence type="ECO:0000256" key="2">
    <source>
        <dbReference type="ARBA" id="ARBA00022980"/>
    </source>
</evidence>
<dbReference type="HAMAP" id="MF_01365_B">
    <property type="entry name" value="Ribosomal_uL6_B"/>
    <property type="match status" value="1"/>
</dbReference>
<dbReference type="AlphaFoldDB" id="A0A381Y9Q3"/>
<sequence>MSRIAKQPVSFPESVQISIKDDEILHIQGEKGELELNLISQVAVKIESDQLLVNSTSKSKFSRAAAGTFRSLINNMVIGVTEGYKKELELVGVGYRAKTQGKMLNLTLGFSHPVNYQIPDGIEISTPSQTEVLINGIDKQKVGQVAAELRAIRPPEPYKGKGVRYKNEQITLKETKKQV</sequence>
<dbReference type="InterPro" id="IPR019906">
    <property type="entry name" value="Ribosomal_uL6_bac-type"/>
</dbReference>
<proteinExistence type="inferred from homology"/>
<dbReference type="InterPro" id="IPR020040">
    <property type="entry name" value="Ribosomal_uL6_a/b-dom"/>
</dbReference>
<dbReference type="Gene3D" id="3.90.930.12">
    <property type="entry name" value="Ribosomal protein L6, alpha-beta domain"/>
    <property type="match status" value="2"/>
</dbReference>
<dbReference type="PANTHER" id="PTHR11655:SF14">
    <property type="entry name" value="LARGE RIBOSOMAL SUBUNIT PROTEIN UL6M"/>
    <property type="match status" value="1"/>
</dbReference>
<reference evidence="5" key="1">
    <citation type="submission" date="2018-05" db="EMBL/GenBank/DDBJ databases">
        <authorList>
            <person name="Lanie J.A."/>
            <person name="Ng W.-L."/>
            <person name="Kazmierczak K.M."/>
            <person name="Andrzejewski T.M."/>
            <person name="Davidsen T.M."/>
            <person name="Wayne K.J."/>
            <person name="Tettelin H."/>
            <person name="Glass J.I."/>
            <person name="Rusch D."/>
            <person name="Podicherti R."/>
            <person name="Tsui H.-C.T."/>
            <person name="Winkler M.E."/>
        </authorList>
    </citation>
    <scope>NUCLEOTIDE SEQUENCE</scope>
</reference>
<feature type="domain" description="Large ribosomal subunit protein uL6 alpha-beta" evidence="4">
    <location>
        <begin position="91"/>
        <end position="165"/>
    </location>
</feature>
<dbReference type="PROSITE" id="PS00525">
    <property type="entry name" value="RIBOSOMAL_L6_1"/>
    <property type="match status" value="1"/>
</dbReference>
<keyword evidence="3" id="KW-0687">Ribonucleoprotein</keyword>
<dbReference type="InterPro" id="IPR036789">
    <property type="entry name" value="Ribosomal_uL6-like_a/b-dom_sf"/>
</dbReference>